<dbReference type="InterPro" id="IPR029338">
    <property type="entry name" value="TSSC4"/>
</dbReference>
<keyword evidence="7" id="KW-0508">mRNA splicing</keyword>
<dbReference type="Pfam" id="PF15264">
    <property type="entry name" value="TSSC4"/>
    <property type="match status" value="1"/>
</dbReference>
<dbReference type="GO" id="GO:0005681">
    <property type="term" value="C:spliceosomal complex"/>
    <property type="evidence" value="ECO:0007669"/>
    <property type="project" value="UniProtKB-KW"/>
</dbReference>
<evidence type="ECO:0000256" key="2">
    <source>
        <dbReference type="ARBA" id="ARBA00004496"/>
    </source>
</evidence>
<keyword evidence="6" id="KW-0747">Spliceosome</keyword>
<evidence type="ECO:0000256" key="9">
    <source>
        <dbReference type="ARBA" id="ARBA00035304"/>
    </source>
</evidence>
<reference evidence="11" key="1">
    <citation type="submission" date="2025-08" db="UniProtKB">
        <authorList>
            <consortium name="Ensembl"/>
        </authorList>
    </citation>
    <scope>IDENTIFICATION</scope>
</reference>
<evidence type="ECO:0000256" key="3">
    <source>
        <dbReference type="ARBA" id="ARBA00010362"/>
    </source>
</evidence>
<dbReference type="AlphaFoldDB" id="A0A8C7I4X5"/>
<accession>A0A8C7I4X5</accession>
<comment type="subcellular location">
    <subcellularLocation>
        <location evidence="2">Cytoplasm</location>
    </subcellularLocation>
    <subcellularLocation>
        <location evidence="1">Nucleus</location>
    </subcellularLocation>
</comment>
<dbReference type="PANTHER" id="PTHR13445:SF3">
    <property type="entry name" value="U5 SMALL NUCLEAR RIBONUCLEOPROTEIN TSSC4"/>
    <property type="match status" value="1"/>
</dbReference>
<name>A0A8C7I4X5_ONCKI</name>
<evidence type="ECO:0000256" key="5">
    <source>
        <dbReference type="ARBA" id="ARBA00022664"/>
    </source>
</evidence>
<dbReference type="Proteomes" id="UP000694557">
    <property type="component" value="Unassembled WGS sequence"/>
</dbReference>
<evidence type="ECO:0000256" key="4">
    <source>
        <dbReference type="ARBA" id="ARBA00022490"/>
    </source>
</evidence>
<keyword evidence="8" id="KW-0539">Nucleus</keyword>
<evidence type="ECO:0000256" key="1">
    <source>
        <dbReference type="ARBA" id="ARBA00004123"/>
    </source>
</evidence>
<comment type="function">
    <text evidence="10">Protein associated with the U5 snRNP, during its maturation and its post-splicing recycling and which is required for spliceosomal tri-snRNP complex assembly in the nucleus. Has a molecular sequestering activity and transiently hinders SNRNP200 binding sites for constitutive splicing factors that intervene later during the assembly of the spliceosome and splicing. Together with its molecular sequestering activity, may also function as a molecular adapter and placeholder, coordinating the assembly of the U5 snRNP and its association with the U4/U6 di-snRNP.</text>
</comment>
<dbReference type="GeneTree" id="ENSGT00940000171378"/>
<protein>
    <recommendedName>
        <fullName evidence="9">U5 small nuclear ribonucleoprotein TSSC4</fullName>
    </recommendedName>
</protein>
<evidence type="ECO:0000256" key="7">
    <source>
        <dbReference type="ARBA" id="ARBA00023187"/>
    </source>
</evidence>
<dbReference type="GO" id="GO:0008380">
    <property type="term" value="P:RNA splicing"/>
    <property type="evidence" value="ECO:0007669"/>
    <property type="project" value="UniProtKB-KW"/>
</dbReference>
<keyword evidence="12" id="KW-1185">Reference proteome</keyword>
<dbReference type="Ensembl" id="ENSOKIT00005071397.1">
    <property type="protein sequence ID" value="ENSOKIP00005067117.1"/>
    <property type="gene ID" value="ENSOKIG00005028851.1"/>
</dbReference>
<evidence type="ECO:0000256" key="6">
    <source>
        <dbReference type="ARBA" id="ARBA00022728"/>
    </source>
</evidence>
<proteinExistence type="inferred from homology"/>
<reference evidence="11" key="2">
    <citation type="submission" date="2025-09" db="UniProtKB">
        <authorList>
            <consortium name="Ensembl"/>
        </authorList>
    </citation>
    <scope>IDENTIFICATION</scope>
</reference>
<organism evidence="11 12">
    <name type="scientific">Oncorhynchus kisutch</name>
    <name type="common">Coho salmon</name>
    <name type="synonym">Salmo kisutch</name>
    <dbReference type="NCBI Taxonomy" id="8019"/>
    <lineage>
        <taxon>Eukaryota</taxon>
        <taxon>Metazoa</taxon>
        <taxon>Chordata</taxon>
        <taxon>Craniata</taxon>
        <taxon>Vertebrata</taxon>
        <taxon>Euteleostomi</taxon>
        <taxon>Actinopterygii</taxon>
        <taxon>Neopterygii</taxon>
        <taxon>Teleostei</taxon>
        <taxon>Protacanthopterygii</taxon>
        <taxon>Salmoniformes</taxon>
        <taxon>Salmonidae</taxon>
        <taxon>Salmoninae</taxon>
        <taxon>Oncorhynchus</taxon>
    </lineage>
</organism>
<keyword evidence="4" id="KW-0963">Cytoplasm</keyword>
<keyword evidence="5" id="KW-0507">mRNA processing</keyword>
<evidence type="ECO:0000256" key="10">
    <source>
        <dbReference type="ARBA" id="ARBA00045970"/>
    </source>
</evidence>
<dbReference type="GO" id="GO:0005737">
    <property type="term" value="C:cytoplasm"/>
    <property type="evidence" value="ECO:0007669"/>
    <property type="project" value="UniProtKB-SubCell"/>
</dbReference>
<evidence type="ECO:0000313" key="12">
    <source>
        <dbReference type="Proteomes" id="UP000694557"/>
    </source>
</evidence>
<dbReference type="PANTHER" id="PTHR13445">
    <property type="entry name" value="TUMOR SUPPRESSING SUBTRANSFERABLE CANDIDATE 4 TSSC4"/>
    <property type="match status" value="1"/>
</dbReference>
<dbReference type="GO" id="GO:0006397">
    <property type="term" value="P:mRNA processing"/>
    <property type="evidence" value="ECO:0007669"/>
    <property type="project" value="UniProtKB-KW"/>
</dbReference>
<evidence type="ECO:0000313" key="11">
    <source>
        <dbReference type="Ensembl" id="ENSOKIP00005067117.1"/>
    </source>
</evidence>
<sequence>MAKVGAVINPHTFVKPAFSLTGGSSSFSNRSRSIFDCLESAAKLSSSHLGQDNVIDGVFARPPPPPLLPSGKKYGEKVGELVSKPPQKRGVPDYLVNPERWTRYDLEDVPETKAVTEVNLSLAQYRSF</sequence>
<evidence type="ECO:0000256" key="8">
    <source>
        <dbReference type="ARBA" id="ARBA00023242"/>
    </source>
</evidence>
<comment type="similarity">
    <text evidence="3">Belongs to the TSSC4 family.</text>
</comment>